<dbReference type="FunFam" id="3.30.2160.10:FF:000002">
    <property type="entry name" value="Putative Ubiquitin-protein ligase E3C"/>
    <property type="match status" value="1"/>
</dbReference>
<dbReference type="GO" id="GO:0061630">
    <property type="term" value="F:ubiquitin protein ligase activity"/>
    <property type="evidence" value="ECO:0007669"/>
    <property type="project" value="UniProtKB-EC"/>
</dbReference>
<dbReference type="EC" id="2.3.2.26" evidence="2"/>
<dbReference type="GeneID" id="116214069"/>
<dbReference type="FunFam" id="3.30.2410.10:FF:000011">
    <property type="entry name" value="Putative Ubiquitin-protein ligase E3C"/>
    <property type="match status" value="1"/>
</dbReference>
<dbReference type="Proteomes" id="UP000197138">
    <property type="component" value="Unassembled WGS sequence"/>
</dbReference>
<dbReference type="RefSeq" id="XP_031405185.1">
    <property type="nucleotide sequence ID" value="XM_031549325.1"/>
</dbReference>
<evidence type="ECO:0000256" key="2">
    <source>
        <dbReference type="ARBA" id="ARBA00012485"/>
    </source>
</evidence>
<evidence type="ECO:0000256" key="1">
    <source>
        <dbReference type="ARBA" id="ARBA00000885"/>
    </source>
</evidence>
<dbReference type="SMART" id="SM00119">
    <property type="entry name" value="HECTc"/>
    <property type="match status" value="1"/>
</dbReference>
<dbReference type="PANTHER" id="PTHR45700">
    <property type="entry name" value="UBIQUITIN-PROTEIN LIGASE E3C"/>
    <property type="match status" value="1"/>
</dbReference>
<evidence type="ECO:0000313" key="13">
    <source>
        <dbReference type="RefSeq" id="XP_031405185.1"/>
    </source>
</evidence>
<evidence type="ECO:0000256" key="3">
    <source>
        <dbReference type="ARBA" id="ARBA00022679"/>
    </source>
</evidence>
<gene>
    <name evidence="13" type="primary">LOC116214069</name>
    <name evidence="10" type="ORF">CDL15_Pgr011185</name>
</gene>
<accession>A0A218WF00</accession>
<reference evidence="13" key="4">
    <citation type="submission" date="2025-04" db="UniProtKB">
        <authorList>
            <consortium name="RefSeq"/>
        </authorList>
    </citation>
    <scope>IDENTIFICATION</scope>
    <source>
        <tissue evidence="13">Leaf</tissue>
    </source>
</reference>
<evidence type="ECO:0000313" key="12">
    <source>
        <dbReference type="Proteomes" id="UP000515151"/>
    </source>
</evidence>
<dbReference type="GO" id="GO:0000209">
    <property type="term" value="P:protein polyubiquitination"/>
    <property type="evidence" value="ECO:0007669"/>
    <property type="project" value="InterPro"/>
</dbReference>
<dbReference type="InterPro" id="IPR000569">
    <property type="entry name" value="HECT_dom"/>
</dbReference>
<comment type="similarity">
    <text evidence="6">Belongs to the UPL family.</text>
</comment>
<dbReference type="Gene3D" id="3.30.2410.10">
    <property type="entry name" value="Hect, E3 ligase catalytic domain"/>
    <property type="match status" value="1"/>
</dbReference>
<proteinExistence type="inferred from homology"/>
<organism evidence="10 11">
    <name type="scientific">Punica granatum</name>
    <name type="common">Pomegranate</name>
    <dbReference type="NCBI Taxonomy" id="22663"/>
    <lineage>
        <taxon>Eukaryota</taxon>
        <taxon>Viridiplantae</taxon>
        <taxon>Streptophyta</taxon>
        <taxon>Embryophyta</taxon>
        <taxon>Tracheophyta</taxon>
        <taxon>Spermatophyta</taxon>
        <taxon>Magnoliopsida</taxon>
        <taxon>eudicotyledons</taxon>
        <taxon>Gunneridae</taxon>
        <taxon>Pentapetalae</taxon>
        <taxon>rosids</taxon>
        <taxon>malvids</taxon>
        <taxon>Myrtales</taxon>
        <taxon>Lythraceae</taxon>
        <taxon>Punica</taxon>
    </lineage>
</organism>
<dbReference type="Gene3D" id="3.30.2160.10">
    <property type="entry name" value="Hect, E3 ligase catalytic domain"/>
    <property type="match status" value="1"/>
</dbReference>
<reference evidence="12" key="3">
    <citation type="journal article" date="2020" name="Plant Biotechnol. J.">
        <title>The pomegranate (Punica granatum L.) draft genome dissects genetic divergence between soft- and hard-seeded cultivars.</title>
        <authorList>
            <person name="Luo X."/>
            <person name="Li H."/>
            <person name="Wu Z."/>
            <person name="Yao W."/>
            <person name="Zhao P."/>
            <person name="Cao D."/>
            <person name="Yu H."/>
            <person name="Li K."/>
            <person name="Poudel K."/>
            <person name="Zhao D."/>
            <person name="Zhang F."/>
            <person name="Xia X."/>
            <person name="Chen L."/>
            <person name="Wang Q."/>
            <person name="Jing D."/>
            <person name="Cao S."/>
        </authorList>
    </citation>
    <scope>NUCLEOTIDE SEQUENCE [LARGE SCALE GENOMIC DNA]</scope>
</reference>
<evidence type="ECO:0000256" key="7">
    <source>
        <dbReference type="PROSITE-ProRule" id="PRU00104"/>
    </source>
</evidence>
<dbReference type="PANTHER" id="PTHR45700:SF6">
    <property type="entry name" value="E3 UBIQUITIN-PROTEIN LIGASE UPL6"/>
    <property type="match status" value="1"/>
</dbReference>
<evidence type="ECO:0000256" key="5">
    <source>
        <dbReference type="ARBA" id="ARBA00057703"/>
    </source>
</evidence>
<name>A0A218WF00_PUNGR</name>
<feature type="active site" description="Glycyl thioester intermediate" evidence="7">
    <location>
        <position position="1002"/>
    </location>
</feature>
<evidence type="ECO:0000256" key="6">
    <source>
        <dbReference type="ARBA" id="ARBA00061247"/>
    </source>
</evidence>
<dbReference type="CDD" id="cd23767">
    <property type="entry name" value="IQCD"/>
    <property type="match status" value="1"/>
</dbReference>
<protein>
    <recommendedName>
        <fullName evidence="2">HECT-type E3 ubiquitin transferase</fullName>
        <ecNumber evidence="2">2.3.2.26</ecNumber>
    </recommendedName>
</protein>
<dbReference type="EMBL" id="MTKT01004486">
    <property type="protein sequence ID" value="OWM71058.1"/>
    <property type="molecule type" value="Genomic_DNA"/>
</dbReference>
<reference evidence="10" key="2">
    <citation type="submission" date="2017-06" db="EMBL/GenBank/DDBJ databases">
        <title>The pomegranate genome and the genomics of punicalagin biosynthesis.</title>
        <authorList>
            <person name="Xu C."/>
        </authorList>
    </citation>
    <scope>NUCLEOTIDE SEQUENCE [LARGE SCALE GENOMIC DNA]</scope>
    <source>
        <tissue evidence="10">Fresh leaf</tissue>
    </source>
</reference>
<evidence type="ECO:0000313" key="11">
    <source>
        <dbReference type="Proteomes" id="UP000197138"/>
    </source>
</evidence>
<dbReference type="Proteomes" id="UP000515151">
    <property type="component" value="Chromosome 1"/>
</dbReference>
<feature type="domain" description="HECT" evidence="9">
    <location>
        <begin position="693"/>
        <end position="1034"/>
    </location>
</feature>
<evidence type="ECO:0000259" key="9">
    <source>
        <dbReference type="PROSITE" id="PS50237"/>
    </source>
</evidence>
<dbReference type="Gene3D" id="3.90.1750.10">
    <property type="entry name" value="Hect, E3 ligase catalytic domains"/>
    <property type="match status" value="1"/>
</dbReference>
<dbReference type="InterPro" id="IPR044611">
    <property type="entry name" value="E3A/B/C-like"/>
</dbReference>
<dbReference type="PROSITE" id="PS50237">
    <property type="entry name" value="HECT"/>
    <property type="match status" value="1"/>
</dbReference>
<keyword evidence="4 7" id="KW-0833">Ubl conjugation pathway</keyword>
<evidence type="ECO:0000256" key="8">
    <source>
        <dbReference type="SAM" id="MobiDB-lite"/>
    </source>
</evidence>
<comment type="catalytic activity">
    <reaction evidence="1">
        <text>S-ubiquitinyl-[E2 ubiquitin-conjugating enzyme]-L-cysteine + [acceptor protein]-L-lysine = [E2 ubiquitin-conjugating enzyme]-L-cysteine + N(6)-ubiquitinyl-[acceptor protein]-L-lysine.</text>
        <dbReference type="EC" id="2.3.2.26"/>
    </reaction>
</comment>
<dbReference type="SUPFAM" id="SSF56204">
    <property type="entry name" value="Hect, E3 ligase catalytic domain"/>
    <property type="match status" value="1"/>
</dbReference>
<dbReference type="PROSITE" id="PS50096">
    <property type="entry name" value="IQ"/>
    <property type="match status" value="1"/>
</dbReference>
<keyword evidence="12" id="KW-1185">Reference proteome</keyword>
<dbReference type="AlphaFoldDB" id="A0A218WF00"/>
<keyword evidence="3" id="KW-0808">Transferase</keyword>
<feature type="region of interest" description="Disordered" evidence="8">
    <location>
        <begin position="1"/>
        <end position="23"/>
    </location>
</feature>
<evidence type="ECO:0000256" key="4">
    <source>
        <dbReference type="ARBA" id="ARBA00022786"/>
    </source>
</evidence>
<dbReference type="GO" id="GO:0006511">
    <property type="term" value="P:ubiquitin-dependent protein catabolic process"/>
    <property type="evidence" value="ECO:0007669"/>
    <property type="project" value="TreeGrafter"/>
</dbReference>
<dbReference type="OrthoDB" id="8068875at2759"/>
<dbReference type="CDD" id="cd00078">
    <property type="entry name" value="HECTc"/>
    <property type="match status" value="1"/>
</dbReference>
<reference evidence="11" key="1">
    <citation type="journal article" date="2017" name="Plant J.">
        <title>The pomegranate (Punica granatum L.) genome and the genomics of punicalagin biosynthesis.</title>
        <authorList>
            <person name="Qin G."/>
            <person name="Xu C."/>
            <person name="Ming R."/>
            <person name="Tang H."/>
            <person name="Guyot R."/>
            <person name="Kramer E.M."/>
            <person name="Hu Y."/>
            <person name="Yi X."/>
            <person name="Qi Y."/>
            <person name="Xu X."/>
            <person name="Gao Z."/>
            <person name="Pan H."/>
            <person name="Jian J."/>
            <person name="Tian Y."/>
            <person name="Yue Z."/>
            <person name="Xu Y."/>
        </authorList>
    </citation>
    <scope>NUCLEOTIDE SEQUENCE [LARGE SCALE GENOMIC DNA]</scope>
    <source>
        <strain evidence="11">cv. Dabenzi</strain>
    </source>
</reference>
<evidence type="ECO:0000313" key="10">
    <source>
        <dbReference type="EMBL" id="OWM71058.1"/>
    </source>
</evidence>
<dbReference type="InterPro" id="IPR035983">
    <property type="entry name" value="Hect_E3_ubiquitin_ligase"/>
</dbReference>
<dbReference type="Pfam" id="PF00632">
    <property type="entry name" value="HECT"/>
    <property type="match status" value="1"/>
</dbReference>
<comment type="function">
    <text evidence="5">Probable E3 ubiquitin-protein ligase which mediates ubiquitination and subsequent proteasomal degradation of target proteins.</text>
</comment>
<sequence>MFFSGDPSTRKRVALGGRSTKERDRQKLLEQTRLERERRSWQRKQTSAAIKIQKFYRGRKDMQATRGEIREQFYRTYGKRCEKADSHCFCPDSAFLRQLLFFFNANNVGDFSILVEVCRFLRQYMQEQGDLVSLFAGMDYSSKKALVDYRVKQLAYTCIQAVCKNRDKLRKQPSLLFSGSSQPMVLLLEAAALLIEPNLPWVCKTVGYLLQRNILADFREIILILQESTRTASCSEFLSSLERLLGLMIPHTGQMPCSCPSVDLQWSFSSQLLTVPFLWRLFPHLKEVFATQGYGQYYIHQMTFCMKNYAGVLPKDLSPELPGYACLLGNILETAGVALAQPNCSFEMAIDLAAVLTCLLEAVTPLKKSSQENKESSMLSDDDVMSDDDFMSMTLNKDLEQHILSVINSRFLLQLINALFGPLRVGGLNHEQSDRRRVAAVDAACAFLHVAVDTFPLDQILIVLAYGTELVTVLWKFIKWCHENDKWPVLSELSQYLGGEAPGWLLPLAVFCPVFKHMLMLTDNEEFYEQGKPLPLEDIRCLIVILRQALWQPLWTQPKIACNQVKGAAKSLSNNRSRSEILQHKVSVEASQLLSQLQDWNNRRQFTPPSDFHADGVNETFISQAAVENTKAHEILKQAPFLIPFTSRVKIFASQLAAHKQRHGSQAVFTRNRFRIRRDHILEDAYDQMSALSEEDLRGLIRVTFINEFGVEEAGIDGGGIFKDFMENITRAAFDCQYGLFKETSDHLLYPNPGSGMIHEQHLQFFHFLGTLLAKAMYEGILVDIPFATFFLSKLKQKHNYLNDLPSLDPELYRHLIFLKNYKGDISELELYFVIVNNEYGEQKEEELVPNGRDMRVTNENVITFVRLVANHRLNLQIRQQSTHFLRGFHQLMQKEWIDMFNEHELQLLISGSLESLDVDDLRDHTNYAGGYQKDHYVIEMFWEVLKGFSFENQKKFLKFVTGCSRGPLLGFKYLEPALCIQRAGGAASDEALDRLPTSATCMNLLKLPPYTSKEQLETKLLYAINADAGFDLS</sequence>